<keyword evidence="1" id="KW-0812">Transmembrane</keyword>
<gene>
    <name evidence="2" type="ORF">E2C01_023321</name>
</gene>
<feature type="transmembrane region" description="Helical" evidence="1">
    <location>
        <begin position="20"/>
        <end position="38"/>
    </location>
</feature>
<organism evidence="2 3">
    <name type="scientific">Portunus trituberculatus</name>
    <name type="common">Swimming crab</name>
    <name type="synonym">Neptunus trituberculatus</name>
    <dbReference type="NCBI Taxonomy" id="210409"/>
    <lineage>
        <taxon>Eukaryota</taxon>
        <taxon>Metazoa</taxon>
        <taxon>Ecdysozoa</taxon>
        <taxon>Arthropoda</taxon>
        <taxon>Crustacea</taxon>
        <taxon>Multicrustacea</taxon>
        <taxon>Malacostraca</taxon>
        <taxon>Eumalacostraca</taxon>
        <taxon>Eucarida</taxon>
        <taxon>Decapoda</taxon>
        <taxon>Pleocyemata</taxon>
        <taxon>Brachyura</taxon>
        <taxon>Eubrachyura</taxon>
        <taxon>Portunoidea</taxon>
        <taxon>Portunidae</taxon>
        <taxon>Portuninae</taxon>
        <taxon>Portunus</taxon>
    </lineage>
</organism>
<sequence length="94" mass="10211">MSLPGGDAAISRFLVFPKRPGSWMVVVVVVVMVVVKILPKTVDATSLLPVVTHTTRRPSENQLTHRTNTNLPTHSYTPLTYSLPLLTPVTSCSA</sequence>
<keyword evidence="3" id="KW-1185">Reference proteome</keyword>
<comment type="caution">
    <text evidence="2">The sequence shown here is derived from an EMBL/GenBank/DDBJ whole genome shotgun (WGS) entry which is preliminary data.</text>
</comment>
<dbReference type="EMBL" id="VSRR010002188">
    <property type="protein sequence ID" value="MPC30067.1"/>
    <property type="molecule type" value="Genomic_DNA"/>
</dbReference>
<evidence type="ECO:0000313" key="2">
    <source>
        <dbReference type="EMBL" id="MPC30067.1"/>
    </source>
</evidence>
<name>A0A5B7E9N8_PORTR</name>
<protein>
    <submittedName>
        <fullName evidence="2">Uncharacterized protein</fullName>
    </submittedName>
</protein>
<keyword evidence="1" id="KW-0472">Membrane</keyword>
<proteinExistence type="predicted"/>
<evidence type="ECO:0000256" key="1">
    <source>
        <dbReference type="SAM" id="Phobius"/>
    </source>
</evidence>
<reference evidence="2 3" key="1">
    <citation type="submission" date="2019-05" db="EMBL/GenBank/DDBJ databases">
        <title>Another draft genome of Portunus trituberculatus and its Hox gene families provides insights of decapod evolution.</title>
        <authorList>
            <person name="Jeong J.-H."/>
            <person name="Song I."/>
            <person name="Kim S."/>
            <person name="Choi T."/>
            <person name="Kim D."/>
            <person name="Ryu S."/>
            <person name="Kim W."/>
        </authorList>
    </citation>
    <scope>NUCLEOTIDE SEQUENCE [LARGE SCALE GENOMIC DNA]</scope>
    <source>
        <tissue evidence="2">Muscle</tissue>
    </source>
</reference>
<dbReference type="Proteomes" id="UP000324222">
    <property type="component" value="Unassembled WGS sequence"/>
</dbReference>
<evidence type="ECO:0000313" key="3">
    <source>
        <dbReference type="Proteomes" id="UP000324222"/>
    </source>
</evidence>
<accession>A0A5B7E9N8</accession>
<dbReference type="AlphaFoldDB" id="A0A5B7E9N8"/>
<keyword evidence="1" id="KW-1133">Transmembrane helix</keyword>